<dbReference type="Pfam" id="PF09939">
    <property type="entry name" value="DUF2171"/>
    <property type="match status" value="1"/>
</dbReference>
<dbReference type="RefSeq" id="WP_226606423.1">
    <property type="nucleotide sequence ID" value="NZ_JAJAQI010000008.1"/>
</dbReference>
<organism evidence="2 3">
    <name type="scientific">Roseicella aerolata</name>
    <dbReference type="NCBI Taxonomy" id="2883479"/>
    <lineage>
        <taxon>Bacteria</taxon>
        <taxon>Pseudomonadati</taxon>
        <taxon>Pseudomonadota</taxon>
        <taxon>Alphaproteobacteria</taxon>
        <taxon>Acetobacterales</taxon>
        <taxon>Roseomonadaceae</taxon>
        <taxon>Roseicella</taxon>
    </lineage>
</organism>
<accession>A0A9X1ICQ1</accession>
<name>A0A9X1ICQ1_9PROT</name>
<gene>
    <name evidence="2" type="ORF">LHA35_07365</name>
</gene>
<protein>
    <submittedName>
        <fullName evidence="2">DUF2171 domain-containing protein</fullName>
    </submittedName>
</protein>
<sequence>MVNAERAGRGEIQHHMPVIGSDGRHVGTVDGIDGDYIRLTRSDADAGGRHRWIPQTLLAGLDGGQVRLSVPAAQAEEAVLDEDEVQRRVALDPNGPAEFGVPDEGAPHGSRAHAHGGPKGQREQGQSGSVTGNRSDQRGQTAAGADTNRR</sequence>
<dbReference type="EMBL" id="JAJAQI010000008">
    <property type="protein sequence ID" value="MCB4821549.1"/>
    <property type="molecule type" value="Genomic_DNA"/>
</dbReference>
<proteinExistence type="predicted"/>
<reference evidence="2" key="1">
    <citation type="submission" date="2021-10" db="EMBL/GenBank/DDBJ databases">
        <title>Roseicella aerolatum sp. nov., isolated from aerosols of e-waste dismantling site.</title>
        <authorList>
            <person name="Qin T."/>
        </authorList>
    </citation>
    <scope>NUCLEOTIDE SEQUENCE</scope>
    <source>
        <strain evidence="2">GB24</strain>
    </source>
</reference>
<keyword evidence="3" id="KW-1185">Reference proteome</keyword>
<feature type="region of interest" description="Disordered" evidence="1">
    <location>
        <begin position="77"/>
        <end position="150"/>
    </location>
</feature>
<dbReference type="AlphaFoldDB" id="A0A9X1ICQ1"/>
<dbReference type="InterPro" id="IPR018684">
    <property type="entry name" value="DUF2171"/>
</dbReference>
<dbReference type="Proteomes" id="UP001139311">
    <property type="component" value="Unassembled WGS sequence"/>
</dbReference>
<evidence type="ECO:0000313" key="3">
    <source>
        <dbReference type="Proteomes" id="UP001139311"/>
    </source>
</evidence>
<comment type="caution">
    <text evidence="2">The sequence shown here is derived from an EMBL/GenBank/DDBJ whole genome shotgun (WGS) entry which is preliminary data.</text>
</comment>
<evidence type="ECO:0000256" key="1">
    <source>
        <dbReference type="SAM" id="MobiDB-lite"/>
    </source>
</evidence>
<evidence type="ECO:0000313" key="2">
    <source>
        <dbReference type="EMBL" id="MCB4821549.1"/>
    </source>
</evidence>
<feature type="compositionally biased region" description="Polar residues" evidence="1">
    <location>
        <begin position="123"/>
        <end position="140"/>
    </location>
</feature>